<feature type="compositionally biased region" description="Basic and acidic residues" evidence="1">
    <location>
        <begin position="1"/>
        <end position="12"/>
    </location>
</feature>
<organism evidence="2">
    <name type="scientific">Anguilla anguilla</name>
    <name type="common">European freshwater eel</name>
    <name type="synonym">Muraena anguilla</name>
    <dbReference type="NCBI Taxonomy" id="7936"/>
    <lineage>
        <taxon>Eukaryota</taxon>
        <taxon>Metazoa</taxon>
        <taxon>Chordata</taxon>
        <taxon>Craniata</taxon>
        <taxon>Vertebrata</taxon>
        <taxon>Euteleostomi</taxon>
        <taxon>Actinopterygii</taxon>
        <taxon>Neopterygii</taxon>
        <taxon>Teleostei</taxon>
        <taxon>Anguilliformes</taxon>
        <taxon>Anguillidae</taxon>
        <taxon>Anguilla</taxon>
    </lineage>
</organism>
<feature type="region of interest" description="Disordered" evidence="1">
    <location>
        <begin position="1"/>
        <end position="31"/>
    </location>
</feature>
<evidence type="ECO:0000313" key="2">
    <source>
        <dbReference type="EMBL" id="JAI01847.1"/>
    </source>
</evidence>
<evidence type="ECO:0000256" key="1">
    <source>
        <dbReference type="SAM" id="MobiDB-lite"/>
    </source>
</evidence>
<sequence length="31" mass="3393">MPEHTPVKHLDAWRPSSEAPGLPTAYVSNTC</sequence>
<accession>A0A0E9XHE5</accession>
<protein>
    <submittedName>
        <fullName evidence="2">Uncharacterized protein</fullName>
    </submittedName>
</protein>
<proteinExistence type="predicted"/>
<name>A0A0E9XHE5_ANGAN</name>
<dbReference type="EMBL" id="GBXM01006731">
    <property type="protein sequence ID" value="JAI01847.1"/>
    <property type="molecule type" value="Transcribed_RNA"/>
</dbReference>
<reference evidence="2" key="2">
    <citation type="journal article" date="2015" name="Fish Shellfish Immunol.">
        <title>Early steps in the European eel (Anguilla anguilla)-Vibrio vulnificus interaction in the gills: Role of the RtxA13 toxin.</title>
        <authorList>
            <person name="Callol A."/>
            <person name="Pajuelo D."/>
            <person name="Ebbesson L."/>
            <person name="Teles M."/>
            <person name="MacKenzie S."/>
            <person name="Amaro C."/>
        </authorList>
    </citation>
    <scope>NUCLEOTIDE SEQUENCE</scope>
</reference>
<reference evidence="2" key="1">
    <citation type="submission" date="2014-11" db="EMBL/GenBank/DDBJ databases">
        <authorList>
            <person name="Amaro Gonzalez C."/>
        </authorList>
    </citation>
    <scope>NUCLEOTIDE SEQUENCE</scope>
</reference>
<dbReference type="AlphaFoldDB" id="A0A0E9XHE5"/>